<dbReference type="InterPro" id="IPR003741">
    <property type="entry name" value="LUD_dom"/>
</dbReference>
<accession>A0ABN2KTE8</accession>
<name>A0ABN2KTE8_9MICO</name>
<dbReference type="Proteomes" id="UP001501475">
    <property type="component" value="Unassembled WGS sequence"/>
</dbReference>
<feature type="domain" description="LUD" evidence="1">
    <location>
        <begin position="113"/>
        <end position="213"/>
    </location>
</feature>
<dbReference type="InterPro" id="IPR037171">
    <property type="entry name" value="NagB/RpiA_transferase-like"/>
</dbReference>
<proteinExistence type="predicted"/>
<dbReference type="EMBL" id="BAAAPN010000057">
    <property type="protein sequence ID" value="GAA1765720.1"/>
    <property type="molecule type" value="Genomic_DNA"/>
</dbReference>
<protein>
    <submittedName>
        <fullName evidence="2">LUD domain-containing protein</fullName>
    </submittedName>
</protein>
<organism evidence="2 3">
    <name type="scientific">Nostocoides vanveenii</name>
    <dbReference type="NCBI Taxonomy" id="330835"/>
    <lineage>
        <taxon>Bacteria</taxon>
        <taxon>Bacillati</taxon>
        <taxon>Actinomycetota</taxon>
        <taxon>Actinomycetes</taxon>
        <taxon>Micrococcales</taxon>
        <taxon>Intrasporangiaceae</taxon>
        <taxon>Nostocoides</taxon>
    </lineage>
</organism>
<dbReference type="RefSeq" id="WP_344067013.1">
    <property type="nucleotide sequence ID" value="NZ_BAAAPN010000057.1"/>
</dbReference>
<dbReference type="InterPro" id="IPR024185">
    <property type="entry name" value="FTHF_cligase-like_sf"/>
</dbReference>
<reference evidence="2 3" key="1">
    <citation type="journal article" date="2019" name="Int. J. Syst. Evol. Microbiol.">
        <title>The Global Catalogue of Microorganisms (GCM) 10K type strain sequencing project: providing services to taxonomists for standard genome sequencing and annotation.</title>
        <authorList>
            <consortium name="The Broad Institute Genomics Platform"/>
            <consortium name="The Broad Institute Genome Sequencing Center for Infectious Disease"/>
            <person name="Wu L."/>
            <person name="Ma J."/>
        </authorList>
    </citation>
    <scope>NUCLEOTIDE SEQUENCE [LARGE SCALE GENOMIC DNA]</scope>
    <source>
        <strain evidence="2 3">JCM 15591</strain>
    </source>
</reference>
<comment type="caution">
    <text evidence="2">The sequence shown here is derived from an EMBL/GenBank/DDBJ whole genome shotgun (WGS) entry which is preliminary data.</text>
</comment>
<evidence type="ECO:0000313" key="2">
    <source>
        <dbReference type="EMBL" id="GAA1765720.1"/>
    </source>
</evidence>
<dbReference type="Gene3D" id="3.40.50.10420">
    <property type="entry name" value="NagB/RpiA/CoA transferase-like"/>
    <property type="match status" value="1"/>
</dbReference>
<dbReference type="Pfam" id="PF02589">
    <property type="entry name" value="LUD_dom"/>
    <property type="match status" value="1"/>
</dbReference>
<dbReference type="PANTHER" id="PTHR43682">
    <property type="entry name" value="LACTATE UTILIZATION PROTEIN C"/>
    <property type="match status" value="1"/>
</dbReference>
<dbReference type="SUPFAM" id="SSF100950">
    <property type="entry name" value="NagB/RpiA/CoA transferase-like"/>
    <property type="match status" value="1"/>
</dbReference>
<evidence type="ECO:0000259" key="1">
    <source>
        <dbReference type="Pfam" id="PF02589"/>
    </source>
</evidence>
<sequence length="215" mass="22607">MSESLPDAGARATILGRLREALPAAPAPVPATGTYRQTAQWDSQQRAELLVDRLLDDKAEVVRCGPSQHEMGVAVMTVLHRHGAGRVVAPPAVVDALLAFADVDVVPDSPGLTARDLDAVDAVVTGCALAIADTGVIVLDGDRWCGRRAITLVPDLHVCVVRLDHVVGLVPEAIARLDPTRPQTWIAGPSATSDIELDRVEGVHGPRTLVVVLAG</sequence>
<gene>
    <name evidence="2" type="ORF">GCM10009810_25720</name>
</gene>
<evidence type="ECO:0000313" key="3">
    <source>
        <dbReference type="Proteomes" id="UP001501475"/>
    </source>
</evidence>
<keyword evidence="3" id="KW-1185">Reference proteome</keyword>
<dbReference type="PANTHER" id="PTHR43682:SF1">
    <property type="entry name" value="LACTATE UTILIZATION PROTEIN C"/>
    <property type="match status" value="1"/>
</dbReference>